<evidence type="ECO:0000259" key="7">
    <source>
        <dbReference type="Pfam" id="PF03328"/>
    </source>
</evidence>
<reference evidence="8 9" key="1">
    <citation type="submission" date="2011-05" db="EMBL/GenBank/DDBJ databases">
        <title>Complete sequence of chromosome 1 of Sphingobium chlorophenolicum L-1.</title>
        <authorList>
            <consortium name="US DOE Joint Genome Institute"/>
            <person name="Lucas S."/>
            <person name="Han J."/>
            <person name="Lapidus A."/>
            <person name="Cheng J.-F."/>
            <person name="Goodwin L."/>
            <person name="Pitluck S."/>
            <person name="Peters L."/>
            <person name="Daligault H."/>
            <person name="Han C."/>
            <person name="Tapia R."/>
            <person name="Land M."/>
            <person name="Hauser L."/>
            <person name="Kyrpides N."/>
            <person name="Ivanova N."/>
            <person name="Pagani I."/>
            <person name="Turner P."/>
            <person name="Copley S."/>
            <person name="Woyke T."/>
        </authorList>
    </citation>
    <scope>NUCLEOTIDE SEQUENCE [LARGE SCALE GENOMIC DNA]</scope>
    <source>
        <strain evidence="8 9">L-1</strain>
    </source>
</reference>
<accession>F6EWB7</accession>
<dbReference type="GO" id="GO:0008816">
    <property type="term" value="F:citryl-CoA lyase activity"/>
    <property type="evidence" value="ECO:0007669"/>
    <property type="project" value="UniProtKB-EC"/>
</dbReference>
<evidence type="ECO:0000256" key="3">
    <source>
        <dbReference type="ARBA" id="ARBA00022723"/>
    </source>
</evidence>
<dbReference type="PANTHER" id="PTHR32308">
    <property type="entry name" value="LYASE BETA SUBUNIT, PUTATIVE (AFU_ORTHOLOGUE AFUA_4G13030)-RELATED"/>
    <property type="match status" value="1"/>
</dbReference>
<dbReference type="Pfam" id="PF03328">
    <property type="entry name" value="HpcH_HpaI"/>
    <property type="match status" value="1"/>
</dbReference>
<comment type="cofactor">
    <cofactor evidence="1">
        <name>Mg(2+)</name>
        <dbReference type="ChEBI" id="CHEBI:18420"/>
    </cofactor>
</comment>
<keyword evidence="9" id="KW-1185">Reference proteome</keyword>
<evidence type="ECO:0000256" key="4">
    <source>
        <dbReference type="ARBA" id="ARBA00022842"/>
    </source>
</evidence>
<keyword evidence="4 6" id="KW-0460">Magnesium</keyword>
<dbReference type="SUPFAM" id="SSF51621">
    <property type="entry name" value="Phosphoenolpyruvate/pyruvate domain"/>
    <property type="match status" value="1"/>
</dbReference>
<comment type="similarity">
    <text evidence="2">Belongs to the HpcH/HpaI aldolase family.</text>
</comment>
<name>F6EWB7_SPHCR</name>
<proteinExistence type="inferred from homology"/>
<dbReference type="InterPro" id="IPR040442">
    <property type="entry name" value="Pyrv_kinase-like_dom_sf"/>
</dbReference>
<feature type="domain" description="HpcH/HpaI aldolase/citrate lyase" evidence="7">
    <location>
        <begin position="8"/>
        <end position="219"/>
    </location>
</feature>
<feature type="binding site" evidence="5">
    <location>
        <position position="122"/>
    </location>
    <ligand>
        <name>substrate</name>
    </ligand>
</feature>
<dbReference type="PANTHER" id="PTHR32308:SF10">
    <property type="entry name" value="CITRATE LYASE SUBUNIT BETA"/>
    <property type="match status" value="1"/>
</dbReference>
<sequence length="284" mass="30736">MDPIRARRSALYMPATNSRAIEKARELPCDVVILDLEDAVAPDMKEVARESALAAARAGGFGRRELVLRVNGLDEPWGKDDLAAARDTGFDAVLVPKVSQVEDLRRCRDKLGAATPLWAMIETCTAFSNLPDLAAASSAAGCKAWVIGTNDLAKEMRCRLDAARTALMPALSFAVIAARARGIALLDGVFNDLEDGDGFEQQCRQGLALGFDGKTLIHPRQVATANRVFSPELDEVRWSQQIVDAFALPENASSGVLKVDGRMVERLHLEEAQRIIALAQLAAE</sequence>
<evidence type="ECO:0000313" key="9">
    <source>
        <dbReference type="Proteomes" id="UP000007150"/>
    </source>
</evidence>
<keyword evidence="3 6" id="KW-0479">Metal-binding</keyword>
<evidence type="ECO:0000256" key="6">
    <source>
        <dbReference type="PIRSR" id="PIRSR015582-2"/>
    </source>
</evidence>
<organism evidence="8 9">
    <name type="scientific">Sphingobium chlorophenolicum L-1</name>
    <dbReference type="NCBI Taxonomy" id="690566"/>
    <lineage>
        <taxon>Bacteria</taxon>
        <taxon>Pseudomonadati</taxon>
        <taxon>Pseudomonadota</taxon>
        <taxon>Alphaproteobacteria</taxon>
        <taxon>Sphingomonadales</taxon>
        <taxon>Sphingomonadaceae</taxon>
        <taxon>Sphingobium</taxon>
    </lineage>
</organism>
<dbReference type="KEGG" id="sch:Sphch_2143"/>
<keyword evidence="8" id="KW-0456">Lyase</keyword>
<evidence type="ECO:0000256" key="1">
    <source>
        <dbReference type="ARBA" id="ARBA00001946"/>
    </source>
</evidence>
<dbReference type="Gene3D" id="3.20.20.60">
    <property type="entry name" value="Phosphoenolpyruvate-binding domains"/>
    <property type="match status" value="1"/>
</dbReference>
<protein>
    <submittedName>
        <fullName evidence="8">Citryl-CoA lyase</fullName>
        <ecNumber evidence="8">4.1.3.34</ecNumber>
    </submittedName>
</protein>
<gene>
    <name evidence="8" type="ORF">Sphch_2143</name>
</gene>
<dbReference type="EMBL" id="CP002798">
    <property type="protein sequence ID" value="AEG49811.1"/>
    <property type="molecule type" value="Genomic_DNA"/>
</dbReference>
<dbReference type="Proteomes" id="UP000007150">
    <property type="component" value="Chromosome 1"/>
</dbReference>
<evidence type="ECO:0000256" key="2">
    <source>
        <dbReference type="ARBA" id="ARBA00005568"/>
    </source>
</evidence>
<dbReference type="InterPro" id="IPR015813">
    <property type="entry name" value="Pyrv/PenolPyrv_kinase-like_dom"/>
</dbReference>
<evidence type="ECO:0000313" key="8">
    <source>
        <dbReference type="EMBL" id="AEG49811.1"/>
    </source>
</evidence>
<dbReference type="GO" id="GO:0006107">
    <property type="term" value="P:oxaloacetate metabolic process"/>
    <property type="evidence" value="ECO:0007669"/>
    <property type="project" value="TreeGrafter"/>
</dbReference>
<feature type="binding site" evidence="6">
    <location>
        <position position="151"/>
    </location>
    <ligand>
        <name>Mg(2+)</name>
        <dbReference type="ChEBI" id="CHEBI:18420"/>
    </ligand>
</feature>
<dbReference type="GO" id="GO:0000287">
    <property type="term" value="F:magnesium ion binding"/>
    <property type="evidence" value="ECO:0007669"/>
    <property type="project" value="TreeGrafter"/>
</dbReference>
<feature type="binding site" evidence="5">
    <location>
        <position position="69"/>
    </location>
    <ligand>
        <name>substrate</name>
    </ligand>
</feature>
<dbReference type="AlphaFoldDB" id="F6EWB7"/>
<dbReference type="EC" id="4.1.3.34" evidence="8"/>
<dbReference type="PIRSF" id="PIRSF015582">
    <property type="entry name" value="Cit_lyase_B"/>
    <property type="match status" value="1"/>
</dbReference>
<dbReference type="STRING" id="690566.Sphch_2143"/>
<feature type="binding site" evidence="6">
    <location>
        <position position="122"/>
    </location>
    <ligand>
        <name>Mg(2+)</name>
        <dbReference type="ChEBI" id="CHEBI:18420"/>
    </ligand>
</feature>
<dbReference type="InterPro" id="IPR005000">
    <property type="entry name" value="Aldolase/citrate-lyase_domain"/>
</dbReference>
<dbReference type="RefSeq" id="WP_013848055.1">
    <property type="nucleotide sequence ID" value="NC_015593.1"/>
</dbReference>
<dbReference type="InterPro" id="IPR011206">
    <property type="entry name" value="Citrate_lyase_beta/mcl1/mcl2"/>
</dbReference>
<evidence type="ECO:0000256" key="5">
    <source>
        <dbReference type="PIRSR" id="PIRSR015582-1"/>
    </source>
</evidence>
<dbReference type="HOGENOM" id="CLU_044864_0_1_5"/>